<dbReference type="SMART" id="SM00671">
    <property type="entry name" value="SEL1"/>
    <property type="match status" value="1"/>
</dbReference>
<dbReference type="AlphaFoldDB" id="A0A9J6PGQ3"/>
<evidence type="ECO:0000313" key="1">
    <source>
        <dbReference type="EMBL" id="MCP1335274.1"/>
    </source>
</evidence>
<evidence type="ECO:0008006" key="3">
    <source>
        <dbReference type="Google" id="ProtNLM"/>
    </source>
</evidence>
<dbReference type="RefSeq" id="WP_269331223.1">
    <property type="nucleotide sequence ID" value="NZ_JAMZFT010000001.1"/>
</dbReference>
<proteinExistence type="predicted"/>
<accession>A0A9J6PGQ3</accession>
<dbReference type="Proteomes" id="UP001055804">
    <property type="component" value="Unassembled WGS sequence"/>
</dbReference>
<name>A0A9J6PGQ3_9PROT</name>
<organism evidence="1 2">
    <name type="scientific">Futiania mangrovi</name>
    <dbReference type="NCBI Taxonomy" id="2959716"/>
    <lineage>
        <taxon>Bacteria</taxon>
        <taxon>Pseudomonadati</taxon>
        <taxon>Pseudomonadota</taxon>
        <taxon>Alphaproteobacteria</taxon>
        <taxon>Futianiales</taxon>
        <taxon>Futianiaceae</taxon>
        <taxon>Futiania</taxon>
    </lineage>
</organism>
<dbReference type="Gene3D" id="1.25.40.10">
    <property type="entry name" value="Tetratricopeptide repeat domain"/>
    <property type="match status" value="1"/>
</dbReference>
<dbReference type="EMBL" id="JAMZFT010000001">
    <property type="protein sequence ID" value="MCP1335274.1"/>
    <property type="molecule type" value="Genomic_DNA"/>
</dbReference>
<keyword evidence="2" id="KW-1185">Reference proteome</keyword>
<comment type="caution">
    <text evidence="1">The sequence shown here is derived from an EMBL/GenBank/DDBJ whole genome shotgun (WGS) entry which is preliminary data.</text>
</comment>
<dbReference type="InterPro" id="IPR011990">
    <property type="entry name" value="TPR-like_helical_dom_sf"/>
</dbReference>
<evidence type="ECO:0000313" key="2">
    <source>
        <dbReference type="Proteomes" id="UP001055804"/>
    </source>
</evidence>
<dbReference type="SUPFAM" id="SSF81901">
    <property type="entry name" value="HCP-like"/>
    <property type="match status" value="1"/>
</dbReference>
<gene>
    <name evidence="1" type="ORF">NJQ99_02525</name>
</gene>
<protein>
    <recommendedName>
        <fullName evidence="3">Sel1 repeat family protein</fullName>
    </recommendedName>
</protein>
<reference evidence="1" key="1">
    <citation type="submission" date="2022-06" db="EMBL/GenBank/DDBJ databases">
        <title>Isolation and Genomics of Futiania mangrovii gen. nov., sp. nov., a Rare and Metabolically-versatile member in the Class Alphaproteobacteria.</title>
        <authorList>
            <person name="Liu L."/>
            <person name="Huang W.-C."/>
            <person name="Pan J."/>
            <person name="Li J."/>
            <person name="Huang Y."/>
            <person name="Du H."/>
            <person name="Liu Y."/>
            <person name="Li M."/>
        </authorList>
    </citation>
    <scope>NUCLEOTIDE SEQUENCE</scope>
    <source>
        <strain evidence="1">FT118</strain>
    </source>
</reference>
<dbReference type="InterPro" id="IPR006597">
    <property type="entry name" value="Sel1-like"/>
</dbReference>
<sequence>MQKHEDTAHDGLHAQALLNDPNSIYELGLKYSTGEGVDIDYVTAHVWFNIAAMRGVAAARDWRAELAREMSAAEVAEAQRRAREWLSRH</sequence>